<feature type="binding site" evidence="11">
    <location>
        <position position="165"/>
    </location>
    <ligand>
        <name>ATP</name>
        <dbReference type="ChEBI" id="CHEBI:30616"/>
    </ligand>
</feature>
<evidence type="ECO:0000256" key="7">
    <source>
        <dbReference type="ARBA" id="ARBA00022777"/>
    </source>
</evidence>
<comment type="caution">
    <text evidence="12">The sequence shown here is derived from an EMBL/GenBank/DDBJ whole genome shotgun (WGS) entry which is preliminary data.</text>
</comment>
<name>A0A6L5YAB8_9BACT</name>
<dbReference type="PIRSF" id="PIRSF000513">
    <property type="entry name" value="Thz_kinase"/>
    <property type="match status" value="1"/>
</dbReference>
<evidence type="ECO:0000256" key="11">
    <source>
        <dbReference type="HAMAP-Rule" id="MF_00228"/>
    </source>
</evidence>
<proteinExistence type="inferred from homology"/>
<dbReference type="GO" id="GO:0005524">
    <property type="term" value="F:ATP binding"/>
    <property type="evidence" value="ECO:0007669"/>
    <property type="project" value="UniProtKB-UniRule"/>
</dbReference>
<dbReference type="GO" id="GO:0000287">
    <property type="term" value="F:magnesium ion binding"/>
    <property type="evidence" value="ECO:0007669"/>
    <property type="project" value="UniProtKB-UniRule"/>
</dbReference>
<keyword evidence="4 11" id="KW-0808">Transferase</keyword>
<evidence type="ECO:0000256" key="1">
    <source>
        <dbReference type="ARBA" id="ARBA00001771"/>
    </source>
</evidence>
<evidence type="ECO:0000313" key="12">
    <source>
        <dbReference type="EMBL" id="MST55226.1"/>
    </source>
</evidence>
<comment type="similarity">
    <text evidence="11">Belongs to the Thz kinase family.</text>
</comment>
<keyword evidence="6 11" id="KW-0547">Nucleotide-binding</keyword>
<gene>
    <name evidence="11 12" type="primary">thiM</name>
    <name evidence="12" type="ORF">FYJ74_04120</name>
</gene>
<feature type="binding site" evidence="11">
    <location>
        <position position="120"/>
    </location>
    <ligand>
        <name>ATP</name>
        <dbReference type="ChEBI" id="CHEBI:30616"/>
    </ligand>
</feature>
<dbReference type="UniPathway" id="UPA00060">
    <property type="reaction ID" value="UER00139"/>
</dbReference>
<keyword evidence="10 11" id="KW-0784">Thiamine biosynthesis</keyword>
<dbReference type="Proteomes" id="UP000473699">
    <property type="component" value="Unassembled WGS sequence"/>
</dbReference>
<dbReference type="GO" id="GO:0009228">
    <property type="term" value="P:thiamine biosynthetic process"/>
    <property type="evidence" value="ECO:0007669"/>
    <property type="project" value="UniProtKB-KW"/>
</dbReference>
<evidence type="ECO:0000256" key="10">
    <source>
        <dbReference type="ARBA" id="ARBA00022977"/>
    </source>
</evidence>
<dbReference type="PRINTS" id="PR01099">
    <property type="entry name" value="HYETHTZKNASE"/>
</dbReference>
<dbReference type="HAMAP" id="MF_00228">
    <property type="entry name" value="Thz_kinase"/>
    <property type="match status" value="1"/>
</dbReference>
<dbReference type="CDD" id="cd01170">
    <property type="entry name" value="THZ_kinase"/>
    <property type="match status" value="1"/>
</dbReference>
<dbReference type="InterPro" id="IPR029056">
    <property type="entry name" value="Ribokinase-like"/>
</dbReference>
<dbReference type="Pfam" id="PF02110">
    <property type="entry name" value="HK"/>
    <property type="match status" value="1"/>
</dbReference>
<organism evidence="12 13">
    <name type="scientific">Pyramidobacter porci</name>
    <dbReference type="NCBI Taxonomy" id="2605789"/>
    <lineage>
        <taxon>Bacteria</taxon>
        <taxon>Thermotogati</taxon>
        <taxon>Synergistota</taxon>
        <taxon>Synergistia</taxon>
        <taxon>Synergistales</taxon>
        <taxon>Dethiosulfovibrionaceae</taxon>
        <taxon>Pyramidobacter</taxon>
    </lineage>
</organism>
<feature type="binding site" evidence="11">
    <location>
        <position position="192"/>
    </location>
    <ligand>
        <name>substrate</name>
    </ligand>
</feature>
<evidence type="ECO:0000256" key="3">
    <source>
        <dbReference type="ARBA" id="ARBA00004868"/>
    </source>
</evidence>
<comment type="cofactor">
    <cofactor evidence="2 11">
        <name>Mg(2+)</name>
        <dbReference type="ChEBI" id="CHEBI:18420"/>
    </cofactor>
</comment>
<keyword evidence="7 11" id="KW-0418">Kinase</keyword>
<evidence type="ECO:0000256" key="9">
    <source>
        <dbReference type="ARBA" id="ARBA00022842"/>
    </source>
</evidence>
<dbReference type="NCBIfam" id="NF006830">
    <property type="entry name" value="PRK09355.1"/>
    <property type="match status" value="1"/>
</dbReference>
<keyword evidence="5 11" id="KW-0479">Metal-binding</keyword>
<dbReference type="GO" id="GO:0009229">
    <property type="term" value="P:thiamine diphosphate biosynthetic process"/>
    <property type="evidence" value="ECO:0007669"/>
    <property type="project" value="UniProtKB-UniRule"/>
</dbReference>
<dbReference type="AlphaFoldDB" id="A0A6L5YAB8"/>
<dbReference type="EC" id="2.7.1.50" evidence="11"/>
<sequence>MATLAELWAVWEKISRRRPLVHCITNPVTVNDCANVLLAAGARPFMAAHPDEVEEVQLHADALVINLGAISQLDSIGKAARRAVACGHPIIVDPVGVSASSLRRRSCIELLEEFHVACVRGNGAEIRALLSDTGTAAGVDADEETAAAEVASALARRHGCTVVSSGAVDAVTDGRRAFGVSNGDAMMTRVTGMGCMLSSLLGAAYAVESSPLAAAAVCAAVELSGELAAAGTRSARRGPAHFRDLFVDTLYSLDEAQFMGGAKYSEG</sequence>
<evidence type="ECO:0000256" key="8">
    <source>
        <dbReference type="ARBA" id="ARBA00022840"/>
    </source>
</evidence>
<evidence type="ECO:0000256" key="5">
    <source>
        <dbReference type="ARBA" id="ARBA00022723"/>
    </source>
</evidence>
<reference evidence="12 13" key="1">
    <citation type="submission" date="2019-08" db="EMBL/GenBank/DDBJ databases">
        <title>In-depth cultivation of the pig gut microbiome towards novel bacterial diversity and tailored functional studies.</title>
        <authorList>
            <person name="Wylensek D."/>
            <person name="Hitch T.C.A."/>
            <person name="Clavel T."/>
        </authorList>
    </citation>
    <scope>NUCLEOTIDE SEQUENCE [LARGE SCALE GENOMIC DNA]</scope>
    <source>
        <strain evidence="12 13">SM-530-WT-4B</strain>
    </source>
</reference>
<dbReference type="InterPro" id="IPR000417">
    <property type="entry name" value="Hyethyz_kinase"/>
</dbReference>
<evidence type="ECO:0000256" key="6">
    <source>
        <dbReference type="ARBA" id="ARBA00022741"/>
    </source>
</evidence>
<comment type="function">
    <text evidence="11">Catalyzes the phosphorylation of the hydroxyl group of 4-methyl-5-beta-hydroxyethylthiazole (THZ).</text>
</comment>
<comment type="catalytic activity">
    <reaction evidence="1 11">
        <text>5-(2-hydroxyethyl)-4-methylthiazole + ATP = 4-methyl-5-(2-phosphooxyethyl)-thiazole + ADP + H(+)</text>
        <dbReference type="Rhea" id="RHEA:24212"/>
        <dbReference type="ChEBI" id="CHEBI:15378"/>
        <dbReference type="ChEBI" id="CHEBI:17957"/>
        <dbReference type="ChEBI" id="CHEBI:30616"/>
        <dbReference type="ChEBI" id="CHEBI:58296"/>
        <dbReference type="ChEBI" id="CHEBI:456216"/>
        <dbReference type="EC" id="2.7.1.50"/>
    </reaction>
</comment>
<dbReference type="Gene3D" id="3.40.1190.20">
    <property type="match status" value="1"/>
</dbReference>
<comment type="pathway">
    <text evidence="3 11">Cofactor biosynthesis; thiamine diphosphate biosynthesis; 4-methyl-5-(2-phosphoethyl)-thiazole from 5-(2-hydroxyethyl)-4-methylthiazole: step 1/1.</text>
</comment>
<dbReference type="EMBL" id="VUNH01000003">
    <property type="protein sequence ID" value="MST55226.1"/>
    <property type="molecule type" value="Genomic_DNA"/>
</dbReference>
<accession>A0A6L5YAB8</accession>
<dbReference type="RefSeq" id="WP_154528323.1">
    <property type="nucleotide sequence ID" value="NZ_VUNH01000003.1"/>
</dbReference>
<keyword evidence="8 11" id="KW-0067">ATP-binding</keyword>
<keyword evidence="13" id="KW-1185">Reference proteome</keyword>
<evidence type="ECO:0000256" key="4">
    <source>
        <dbReference type="ARBA" id="ARBA00022679"/>
    </source>
</evidence>
<evidence type="ECO:0000256" key="2">
    <source>
        <dbReference type="ARBA" id="ARBA00001946"/>
    </source>
</evidence>
<feature type="binding site" evidence="11">
    <location>
        <position position="46"/>
    </location>
    <ligand>
        <name>substrate</name>
    </ligand>
</feature>
<dbReference type="GO" id="GO:0004417">
    <property type="term" value="F:hydroxyethylthiazole kinase activity"/>
    <property type="evidence" value="ECO:0007669"/>
    <property type="project" value="UniProtKB-UniRule"/>
</dbReference>
<keyword evidence="9 11" id="KW-0460">Magnesium</keyword>
<dbReference type="SUPFAM" id="SSF53613">
    <property type="entry name" value="Ribokinase-like"/>
    <property type="match status" value="1"/>
</dbReference>
<evidence type="ECO:0000313" key="13">
    <source>
        <dbReference type="Proteomes" id="UP000473699"/>
    </source>
</evidence>
<protein>
    <recommendedName>
        <fullName evidence="11">Hydroxyethylthiazole kinase</fullName>
        <ecNumber evidence="11">2.7.1.50</ecNumber>
    </recommendedName>
    <alternativeName>
        <fullName evidence="11">4-methyl-5-beta-hydroxyethylthiazole kinase</fullName>
        <shortName evidence="11">TH kinase</shortName>
        <shortName evidence="11">Thz kinase</shortName>
    </alternativeName>
</protein>